<accession>A0ABU8SIG0</accession>
<name>A0ABU8SIG0_9LACO</name>
<reference evidence="2 3" key="1">
    <citation type="submission" date="2023-10" db="EMBL/GenBank/DDBJ databases">
        <title>Holzapfeliella saturejae sp. nov. isolated from Satureja montana flowers.</title>
        <authorList>
            <person name="Alcantara C."/>
            <person name="Zuniga M."/>
            <person name="Landete J.M."/>
            <person name="Monedero V."/>
        </authorList>
    </citation>
    <scope>NUCLEOTIDE SEQUENCE [LARGE SCALE GENOMIC DNA]</scope>
    <source>
        <strain evidence="2 3">He02</strain>
    </source>
</reference>
<dbReference type="RefSeq" id="WP_339970570.1">
    <property type="nucleotide sequence ID" value="NZ_JAWMWG010000006.1"/>
</dbReference>
<keyword evidence="3" id="KW-1185">Reference proteome</keyword>
<comment type="caution">
    <text evidence="2">The sequence shown here is derived from an EMBL/GenBank/DDBJ whole genome shotgun (WGS) entry which is preliminary data.</text>
</comment>
<dbReference type="Proteomes" id="UP001377804">
    <property type="component" value="Unassembled WGS sequence"/>
</dbReference>
<dbReference type="EMBL" id="JAWMWG010000006">
    <property type="protein sequence ID" value="MEJ6349019.1"/>
    <property type="molecule type" value="Genomic_DNA"/>
</dbReference>
<evidence type="ECO:0000256" key="1">
    <source>
        <dbReference type="SAM" id="MobiDB-lite"/>
    </source>
</evidence>
<dbReference type="Gene3D" id="1.20.5.340">
    <property type="match status" value="1"/>
</dbReference>
<feature type="compositionally biased region" description="Basic and acidic residues" evidence="1">
    <location>
        <begin position="103"/>
        <end position="115"/>
    </location>
</feature>
<feature type="region of interest" description="Disordered" evidence="1">
    <location>
        <begin position="91"/>
        <end position="115"/>
    </location>
</feature>
<gene>
    <name evidence="2" type="ORF">R4Y45_07270</name>
</gene>
<organism evidence="2 3">
    <name type="scientific">Holzapfeliella saturejae</name>
    <dbReference type="NCBI Taxonomy" id="3082953"/>
    <lineage>
        <taxon>Bacteria</taxon>
        <taxon>Bacillati</taxon>
        <taxon>Bacillota</taxon>
        <taxon>Bacilli</taxon>
        <taxon>Lactobacillales</taxon>
        <taxon>Lactobacillaceae</taxon>
        <taxon>Holzapfeliella</taxon>
    </lineage>
</organism>
<evidence type="ECO:0000313" key="2">
    <source>
        <dbReference type="EMBL" id="MEJ6349019.1"/>
    </source>
</evidence>
<protein>
    <submittedName>
        <fullName evidence="2">Uncharacterized protein</fullName>
    </submittedName>
</protein>
<evidence type="ECO:0000313" key="3">
    <source>
        <dbReference type="Proteomes" id="UP001377804"/>
    </source>
</evidence>
<sequence length="137" mass="15923">MQTEQIMTRTYKDGTIQLINRDVWKEWTNGNPEFKAIHGLTTVEVPEELLDRAIKFNTQTMVWEDASEDEINQVKTRVKQLSDDLDRTQEELRKAQANSSRTQQERDELKTKVDNMDDTISQLSFQLMQSQGGTENA</sequence>
<proteinExistence type="predicted"/>